<protein>
    <recommendedName>
        <fullName evidence="8">Fibronectin type III and SPRY domain containing 2</fullName>
    </recommendedName>
</protein>
<feature type="compositionally biased region" description="Acidic residues" evidence="3">
    <location>
        <begin position="13"/>
        <end position="28"/>
    </location>
</feature>
<evidence type="ECO:0008006" key="8">
    <source>
        <dbReference type="Google" id="ProtNLM"/>
    </source>
</evidence>
<reference evidence="6" key="1">
    <citation type="submission" date="2021-01" db="EMBL/GenBank/DDBJ databases">
        <title>A chromosome-scale assembly of European eel, Anguilla anguilla.</title>
        <authorList>
            <person name="Henkel C."/>
            <person name="Jong-Raadsen S.A."/>
            <person name="Dufour S."/>
            <person name="Weltzien F.-A."/>
            <person name="Palstra A.P."/>
            <person name="Pelster B."/>
            <person name="Spaink H.P."/>
            <person name="Van Den Thillart G.E."/>
            <person name="Jansen H."/>
            <person name="Zahm M."/>
            <person name="Klopp C."/>
            <person name="Cedric C."/>
            <person name="Louis A."/>
            <person name="Berthelot C."/>
            <person name="Parey E."/>
            <person name="Roest Crollius H."/>
            <person name="Montfort J."/>
            <person name="Robinson-Rechavi M."/>
            <person name="Bucao C."/>
            <person name="Bouchez O."/>
            <person name="Gislard M."/>
            <person name="Lluch J."/>
            <person name="Milhes M."/>
            <person name="Lampietro C."/>
            <person name="Lopez Roques C."/>
            <person name="Donnadieu C."/>
            <person name="Braasch I."/>
            <person name="Desvignes T."/>
            <person name="Postlethwait J."/>
            <person name="Bobe J."/>
            <person name="Guiguen Y."/>
            <person name="Dirks R."/>
        </authorList>
    </citation>
    <scope>NUCLEOTIDE SEQUENCE</scope>
    <source>
        <strain evidence="6">Tag_6206</strain>
        <tissue evidence="6">Liver</tissue>
    </source>
</reference>
<dbReference type="InterPro" id="IPR003877">
    <property type="entry name" value="SPRY_dom"/>
</dbReference>
<evidence type="ECO:0000256" key="1">
    <source>
        <dbReference type="ARBA" id="ARBA00023054"/>
    </source>
</evidence>
<feature type="coiled-coil region" evidence="2">
    <location>
        <begin position="206"/>
        <end position="233"/>
    </location>
</feature>
<sequence length="747" mass="83106">MDLYTTGDRLEVIAEEDTETEQEPEPADENLCNADECGTAGQYGMWDKAGIDVELPTNEPYVLVAEKNGGPRGSGGEMVLMDLPDKKETSPPVSTFQRFSVETNESLCFEPYIPSDEEEPGQLRQESGNAVYSDEVFEVEPGTGRPGGKSIGDPAGGGAVEDLAGAGEPEAADVFCTECKTTIQRPLGPHKNHCLVQITKASMEIKNDLCAKVHKLEEQIAQMENFAGHLEEIFITVEENFGRQEQNLEQHYNDVIQTLTQRYDERASGLEDEKKVKLETLYTQLVDCGKTLDVSKELIEAAQEVYRNEDKLAFLQAVIPTIDRIEDFTKEEVDLSLAANMEFENSVVDLSDVKQMMESINIVPAPSAPVINPQVPNSAGSTSVRVCWSLFSDDTVEYYELHYRPVLEDTTAEEPPAEESKVKVKETYRTVTDLLPNAQYEFWVTATNTTGISPPSEKAVYMTVPSPPVIKPRECASCPSAALIRWESGNTNPVDSYTVELSETGEETSDTVTVAESIVAVPTCECLVQLQPGRQYCISVRAVNIGGPSERSHPVNVHTTGTFFHLLEDTAHPCLSISEDGFTMFYGDEDIPISDMIFSDNTFAQCVAVLGELIPVRGTHYWEVEVEDRTEFRIGVAYQDTQRNGYLGGNNTSWCMRHVVTPSRHKYEFLHNGWTPDIRITINPRRIGVCLDYDAGKLSFFNASLSQHLYTFECHFLHYVHPCFALDHPGTLTVHNGIEAPDYARYT</sequence>
<dbReference type="Pfam" id="PF00041">
    <property type="entry name" value="fn3"/>
    <property type="match status" value="2"/>
</dbReference>
<feature type="region of interest" description="Disordered" evidence="3">
    <location>
        <begin position="1"/>
        <end position="32"/>
    </location>
</feature>
<dbReference type="SMART" id="SM00449">
    <property type="entry name" value="SPRY"/>
    <property type="match status" value="1"/>
</dbReference>
<gene>
    <name evidence="6" type="ORF">ANANG_G00206960</name>
</gene>
<feature type="domain" description="Fibronectin type-III" evidence="5">
    <location>
        <begin position="468"/>
        <end position="562"/>
    </location>
</feature>
<name>A0A9D3LZ16_ANGAN</name>
<dbReference type="PANTHER" id="PTHR24099">
    <property type="entry name" value="E3 UBIQUITIN-PROTEIN LIGASE TRIM36-RELATED"/>
    <property type="match status" value="1"/>
</dbReference>
<dbReference type="SUPFAM" id="SSF49899">
    <property type="entry name" value="Concanavalin A-like lectins/glucanases"/>
    <property type="match status" value="1"/>
</dbReference>
<evidence type="ECO:0000256" key="2">
    <source>
        <dbReference type="SAM" id="Coils"/>
    </source>
</evidence>
<comment type="caution">
    <text evidence="6">The sequence shown here is derived from an EMBL/GenBank/DDBJ whole genome shotgun (WGS) entry which is preliminary data.</text>
</comment>
<dbReference type="InterPro" id="IPR001870">
    <property type="entry name" value="B30.2/SPRY"/>
</dbReference>
<proteinExistence type="predicted"/>
<feature type="domain" description="B30.2/SPRY" evidence="4">
    <location>
        <begin position="544"/>
        <end position="742"/>
    </location>
</feature>
<dbReference type="InterPro" id="IPR003879">
    <property type="entry name" value="Butyrophylin_SPRY"/>
</dbReference>
<dbReference type="InterPro" id="IPR013783">
    <property type="entry name" value="Ig-like_fold"/>
</dbReference>
<dbReference type="EMBL" id="JAFIRN010000011">
    <property type="protein sequence ID" value="KAG5839630.1"/>
    <property type="molecule type" value="Genomic_DNA"/>
</dbReference>
<dbReference type="AlphaFoldDB" id="A0A9D3LZ16"/>
<evidence type="ECO:0000313" key="7">
    <source>
        <dbReference type="Proteomes" id="UP001044222"/>
    </source>
</evidence>
<dbReference type="CDD" id="cd00063">
    <property type="entry name" value="FN3"/>
    <property type="match status" value="2"/>
</dbReference>
<dbReference type="PROSITE" id="PS50853">
    <property type="entry name" value="FN3"/>
    <property type="match status" value="2"/>
</dbReference>
<evidence type="ECO:0000256" key="3">
    <source>
        <dbReference type="SAM" id="MobiDB-lite"/>
    </source>
</evidence>
<dbReference type="Pfam" id="PF00622">
    <property type="entry name" value="SPRY"/>
    <property type="match status" value="1"/>
</dbReference>
<dbReference type="PRINTS" id="PR01407">
    <property type="entry name" value="BUTYPHLNCDUF"/>
</dbReference>
<dbReference type="Proteomes" id="UP001044222">
    <property type="component" value="Chromosome 11"/>
</dbReference>
<dbReference type="InterPro" id="IPR013320">
    <property type="entry name" value="ConA-like_dom_sf"/>
</dbReference>
<dbReference type="CDD" id="cd12899">
    <property type="entry name" value="SPRY_PRY_TRIM76_like"/>
    <property type="match status" value="1"/>
</dbReference>
<dbReference type="Gene3D" id="2.60.120.920">
    <property type="match status" value="1"/>
</dbReference>
<evidence type="ECO:0000313" key="6">
    <source>
        <dbReference type="EMBL" id="KAG5839630.1"/>
    </source>
</evidence>
<evidence type="ECO:0000259" key="5">
    <source>
        <dbReference type="PROSITE" id="PS50853"/>
    </source>
</evidence>
<dbReference type="InterPro" id="IPR003961">
    <property type="entry name" value="FN3_dom"/>
</dbReference>
<evidence type="ECO:0000259" key="4">
    <source>
        <dbReference type="PROSITE" id="PS50188"/>
    </source>
</evidence>
<keyword evidence="7" id="KW-1185">Reference proteome</keyword>
<dbReference type="InterPro" id="IPR050617">
    <property type="entry name" value="E3_ligase_FN3/SPRY"/>
</dbReference>
<dbReference type="PROSITE" id="PS50188">
    <property type="entry name" value="B302_SPRY"/>
    <property type="match status" value="1"/>
</dbReference>
<feature type="domain" description="Fibronectin type-III" evidence="5">
    <location>
        <begin position="369"/>
        <end position="466"/>
    </location>
</feature>
<organism evidence="6 7">
    <name type="scientific">Anguilla anguilla</name>
    <name type="common">European freshwater eel</name>
    <name type="synonym">Muraena anguilla</name>
    <dbReference type="NCBI Taxonomy" id="7936"/>
    <lineage>
        <taxon>Eukaryota</taxon>
        <taxon>Metazoa</taxon>
        <taxon>Chordata</taxon>
        <taxon>Craniata</taxon>
        <taxon>Vertebrata</taxon>
        <taxon>Euteleostomi</taxon>
        <taxon>Actinopterygii</taxon>
        <taxon>Neopterygii</taxon>
        <taxon>Teleostei</taxon>
        <taxon>Anguilliformes</taxon>
        <taxon>Anguillidae</taxon>
        <taxon>Anguilla</taxon>
    </lineage>
</organism>
<dbReference type="PANTHER" id="PTHR24099:SF6">
    <property type="entry name" value="FIBRONECTIN TYPE III AND SPRY DOMAIN-CONTAINING PROTEIN 2"/>
    <property type="match status" value="1"/>
</dbReference>
<dbReference type="SUPFAM" id="SSF49265">
    <property type="entry name" value="Fibronectin type III"/>
    <property type="match status" value="1"/>
</dbReference>
<dbReference type="InterPro" id="IPR043136">
    <property type="entry name" value="B30.2/SPRY_sf"/>
</dbReference>
<dbReference type="InterPro" id="IPR036116">
    <property type="entry name" value="FN3_sf"/>
</dbReference>
<accession>A0A9D3LZ16</accession>
<dbReference type="SMART" id="SM00060">
    <property type="entry name" value="FN3"/>
    <property type="match status" value="2"/>
</dbReference>
<keyword evidence="1 2" id="KW-0175">Coiled coil</keyword>
<dbReference type="Gene3D" id="2.60.40.10">
    <property type="entry name" value="Immunoglobulins"/>
    <property type="match status" value="2"/>
</dbReference>